<dbReference type="EMBL" id="CP015098">
    <property type="protein sequence ID" value="AMW12133.1"/>
    <property type="molecule type" value="Genomic_DNA"/>
</dbReference>
<dbReference type="STRING" id="1783515.A4E84_23130"/>
<sequence>MNLTGELQQRALEDESFASTLAEIIRASREEPRANHITVEGQAQVGKIVSMGNIQGNVTF</sequence>
<organism evidence="1 2">
    <name type="scientific">Streptomyces qaidamensis</name>
    <dbReference type="NCBI Taxonomy" id="1783515"/>
    <lineage>
        <taxon>Bacteria</taxon>
        <taxon>Bacillati</taxon>
        <taxon>Actinomycetota</taxon>
        <taxon>Actinomycetes</taxon>
        <taxon>Kitasatosporales</taxon>
        <taxon>Streptomycetaceae</taxon>
        <taxon>Streptomyces</taxon>
        <taxon>Streptomyces aurantiacus group</taxon>
    </lineage>
</organism>
<protein>
    <submittedName>
        <fullName evidence="1">Uncharacterized protein</fullName>
    </submittedName>
</protein>
<dbReference type="AlphaFoldDB" id="A0A143C3V5"/>
<dbReference type="KEGG" id="stsi:A4E84_23130"/>
<dbReference type="Proteomes" id="UP000076096">
    <property type="component" value="Chromosome"/>
</dbReference>
<keyword evidence="2" id="KW-1185">Reference proteome</keyword>
<accession>A0A143C3V5</accession>
<evidence type="ECO:0000313" key="2">
    <source>
        <dbReference type="Proteomes" id="UP000076096"/>
    </source>
</evidence>
<name>A0A143C3V5_9ACTN</name>
<proteinExistence type="predicted"/>
<reference evidence="2" key="1">
    <citation type="submission" date="2016-04" db="EMBL/GenBank/DDBJ databases">
        <authorList>
            <person name="Zhang B."/>
        </authorList>
    </citation>
    <scope>NUCLEOTIDE SEQUENCE [LARGE SCALE GENOMIC DNA]</scope>
    <source>
        <strain evidence="2">S10</strain>
    </source>
</reference>
<evidence type="ECO:0000313" key="1">
    <source>
        <dbReference type="EMBL" id="AMW12133.1"/>
    </source>
</evidence>
<gene>
    <name evidence="1" type="ORF">A4E84_23130</name>
</gene>